<organism evidence="2 3">
    <name type="scientific">Hypericibacter terrae</name>
    <dbReference type="NCBI Taxonomy" id="2602015"/>
    <lineage>
        <taxon>Bacteria</taxon>
        <taxon>Pseudomonadati</taxon>
        <taxon>Pseudomonadota</taxon>
        <taxon>Alphaproteobacteria</taxon>
        <taxon>Rhodospirillales</taxon>
        <taxon>Dongiaceae</taxon>
        <taxon>Hypericibacter</taxon>
    </lineage>
</organism>
<dbReference type="InterPro" id="IPR012312">
    <property type="entry name" value="Hemerythrin-like"/>
</dbReference>
<dbReference type="EMBL" id="CP042906">
    <property type="protein sequence ID" value="QEX17292.1"/>
    <property type="molecule type" value="Genomic_DNA"/>
</dbReference>
<evidence type="ECO:0000313" key="3">
    <source>
        <dbReference type="Proteomes" id="UP000326202"/>
    </source>
</evidence>
<dbReference type="KEGG" id="htq:FRZ44_25880"/>
<dbReference type="Gene3D" id="1.20.120.520">
    <property type="entry name" value="nmb1532 protein domain like"/>
    <property type="match status" value="1"/>
</dbReference>
<feature type="domain" description="Hemerythrin-like" evidence="1">
    <location>
        <begin position="8"/>
        <end position="125"/>
    </location>
</feature>
<dbReference type="Pfam" id="PF01814">
    <property type="entry name" value="Hemerythrin"/>
    <property type="match status" value="1"/>
</dbReference>
<name>A0A5J6MID5_9PROT</name>
<accession>A0A5J6MID5</accession>
<dbReference type="PANTHER" id="PTHR35585">
    <property type="entry name" value="HHE DOMAIN PROTEIN (AFU_ORTHOLOGUE AFUA_4G00730)"/>
    <property type="match status" value="1"/>
</dbReference>
<evidence type="ECO:0000259" key="1">
    <source>
        <dbReference type="Pfam" id="PF01814"/>
    </source>
</evidence>
<dbReference type="PANTHER" id="PTHR35585:SF1">
    <property type="entry name" value="HHE DOMAIN PROTEIN (AFU_ORTHOLOGUE AFUA_4G00730)"/>
    <property type="match status" value="1"/>
</dbReference>
<keyword evidence="3" id="KW-1185">Reference proteome</keyword>
<gene>
    <name evidence="2" type="ORF">FRZ44_25880</name>
</gene>
<dbReference type="AlphaFoldDB" id="A0A5J6MID5"/>
<dbReference type="CDD" id="cd12108">
    <property type="entry name" value="Hr-like"/>
    <property type="match status" value="1"/>
</dbReference>
<proteinExistence type="predicted"/>
<protein>
    <submittedName>
        <fullName evidence="2">Hemerythrin</fullName>
    </submittedName>
</protein>
<dbReference type="Proteomes" id="UP000326202">
    <property type="component" value="Chromosome"/>
</dbReference>
<sequence>MARAALNAIEILKADHREVEALFEKVRQRTCIGKEREALVREICLALRDHATIEEEVAYPAFRAAGVESHILDEAEVEHDSIKQLIGTLQSMGANDPHFDARVTVLGEYVKHHFGEEEREMFPLAQAADAELDALGRDLIEMKRQLGAGCMPRRTRNMLGLGTAI</sequence>
<dbReference type="RefSeq" id="WP_151177563.1">
    <property type="nucleotide sequence ID" value="NZ_CP042906.1"/>
</dbReference>
<evidence type="ECO:0000313" key="2">
    <source>
        <dbReference type="EMBL" id="QEX17292.1"/>
    </source>
</evidence>
<dbReference type="OrthoDB" id="9793637at2"/>
<reference evidence="2 3" key="1">
    <citation type="submission" date="2019-08" db="EMBL/GenBank/DDBJ databases">
        <title>Hyperibacter terrae gen. nov., sp. nov. and Hyperibacter viscosus sp. nov., two new members in the family Rhodospirillaceae isolated from the rhizosphere of Hypericum perforatum.</title>
        <authorList>
            <person name="Noviana Z."/>
        </authorList>
    </citation>
    <scope>NUCLEOTIDE SEQUENCE [LARGE SCALE GENOMIC DNA]</scope>
    <source>
        <strain evidence="2 3">R5913</strain>
    </source>
</reference>